<proteinExistence type="inferred from homology"/>
<organism evidence="15 16">
    <name type="scientific">Sphingomonas anseongensis</name>
    <dbReference type="NCBI Taxonomy" id="2908207"/>
    <lineage>
        <taxon>Bacteria</taxon>
        <taxon>Pseudomonadati</taxon>
        <taxon>Pseudomonadota</taxon>
        <taxon>Alphaproteobacteria</taxon>
        <taxon>Sphingomonadales</taxon>
        <taxon>Sphingomonadaceae</taxon>
        <taxon>Sphingomonas</taxon>
    </lineage>
</organism>
<keyword evidence="5" id="KW-0312">Gluconeogenesis</keyword>
<keyword evidence="8" id="KW-0408">Iron</keyword>
<comment type="caution">
    <text evidence="15">The sequence shown here is derived from an EMBL/GenBank/DDBJ whole genome shotgun (WGS) entry which is preliminary data.</text>
</comment>
<sequence length="530" mass="55815">MDSETRNPTAPVIPELDYSEPPTGSDRRAFMVRSAMATAIIAVGGTINPLFAQTPANAQPVKLDPNLNVVKQSKGPVMTLVDEFYKVGPGPSSSHTIGPMRITYDFYQRAIKLPQAELDQATALKVHLYGSLSATGKGHGTERAALAGLIGHEPATIDPVAVLDKMQAEPDKVYPVKLGTKTINASLKDIIYDATKGDFPHANTMTVKLMAGDKVLLEQEYYSVGGGFIEWKGYAPPEKHAPKYPYETMAQVIDYTKRDNISIAQLAMANETSISGRSEAEINAFLDKIIGAMRATVKTGLAAPTSTLPGPIKLKTKAGDVFRSAQAEAIPARKAIGMVSAAALAGSEENARGHLVITAPTGGSAGVMPAVLYSLDQAGAKVPDQKLREGLLAASVVGYLCKHHATLAAAEGGCQAEIGVASAMGAAMIGQALDAPPQVIANAAEGALEHHLGMTCDPVAGYVQIPCIERCAFGAVKSWTGYLIAKNEIPANRRVDFDSTVQALAITAKEMNSKYKETSEGGLAVSLTLC</sequence>
<evidence type="ECO:0000313" key="16">
    <source>
        <dbReference type="Proteomes" id="UP001165343"/>
    </source>
</evidence>
<evidence type="ECO:0000256" key="7">
    <source>
        <dbReference type="ARBA" id="ARBA00022723"/>
    </source>
</evidence>
<evidence type="ECO:0000259" key="14">
    <source>
        <dbReference type="Pfam" id="PF03315"/>
    </source>
</evidence>
<comment type="similarity">
    <text evidence="3">Belongs to the iron-sulfur dependent L-serine dehydratase family.</text>
</comment>
<dbReference type="InterPro" id="IPR005131">
    <property type="entry name" value="Ser_deHydtase_bsu"/>
</dbReference>
<dbReference type="Pfam" id="PF03313">
    <property type="entry name" value="SDH_alpha"/>
    <property type="match status" value="1"/>
</dbReference>
<reference evidence="15" key="1">
    <citation type="submission" date="2022-05" db="EMBL/GenBank/DDBJ databases">
        <authorList>
            <person name="Jo J.-H."/>
            <person name="Im W.-T."/>
        </authorList>
    </citation>
    <scope>NUCLEOTIDE SEQUENCE</scope>
    <source>
        <strain evidence="15">RG327</strain>
    </source>
</reference>
<dbReference type="EMBL" id="JAMGBC010000001">
    <property type="protein sequence ID" value="MCL6678369.1"/>
    <property type="molecule type" value="Genomic_DNA"/>
</dbReference>
<dbReference type="Pfam" id="PF03315">
    <property type="entry name" value="SDH_beta"/>
    <property type="match status" value="1"/>
</dbReference>
<dbReference type="RefSeq" id="WP_249867326.1">
    <property type="nucleotide sequence ID" value="NZ_JAMGBC010000001.1"/>
</dbReference>
<dbReference type="NCBIfam" id="TIGR00720">
    <property type="entry name" value="sda_mono"/>
    <property type="match status" value="1"/>
</dbReference>
<comment type="catalytic activity">
    <reaction evidence="11">
        <text>L-serine = pyruvate + NH4(+)</text>
        <dbReference type="Rhea" id="RHEA:19169"/>
        <dbReference type="ChEBI" id="CHEBI:15361"/>
        <dbReference type="ChEBI" id="CHEBI:28938"/>
        <dbReference type="ChEBI" id="CHEBI:33384"/>
        <dbReference type="EC" id="4.3.1.17"/>
    </reaction>
</comment>
<feature type="domain" description="Serine dehydratase-like alpha subunit" evidence="13">
    <location>
        <begin position="260"/>
        <end position="524"/>
    </location>
</feature>
<feature type="region of interest" description="Disordered" evidence="12">
    <location>
        <begin position="1"/>
        <end position="24"/>
    </location>
</feature>
<accession>A0ABT0RDQ8</accession>
<dbReference type="EC" id="4.3.1.17" evidence="4"/>
<keyword evidence="7" id="KW-0479">Metal-binding</keyword>
<protein>
    <recommendedName>
        <fullName evidence="4">L-serine ammonia-lyase</fullName>
        <ecNumber evidence="4">4.3.1.17</ecNumber>
    </recommendedName>
</protein>
<evidence type="ECO:0000256" key="11">
    <source>
        <dbReference type="ARBA" id="ARBA00049406"/>
    </source>
</evidence>
<dbReference type="PROSITE" id="PS51318">
    <property type="entry name" value="TAT"/>
    <property type="match status" value="1"/>
</dbReference>
<evidence type="ECO:0000256" key="12">
    <source>
        <dbReference type="SAM" id="MobiDB-lite"/>
    </source>
</evidence>
<dbReference type="SUPFAM" id="SSF143548">
    <property type="entry name" value="Serine metabolism enzymes domain"/>
    <property type="match status" value="1"/>
</dbReference>
<evidence type="ECO:0000256" key="6">
    <source>
        <dbReference type="ARBA" id="ARBA00022485"/>
    </source>
</evidence>
<keyword evidence="16" id="KW-1185">Reference proteome</keyword>
<keyword evidence="10 15" id="KW-0456">Lyase</keyword>
<evidence type="ECO:0000259" key="13">
    <source>
        <dbReference type="Pfam" id="PF03313"/>
    </source>
</evidence>
<dbReference type="Proteomes" id="UP001165343">
    <property type="component" value="Unassembled WGS sequence"/>
</dbReference>
<evidence type="ECO:0000256" key="4">
    <source>
        <dbReference type="ARBA" id="ARBA00012093"/>
    </source>
</evidence>
<keyword evidence="6" id="KW-0004">4Fe-4S</keyword>
<dbReference type="PANTHER" id="PTHR30182:SF1">
    <property type="entry name" value="L-SERINE DEHYDRATASE 1"/>
    <property type="match status" value="1"/>
</dbReference>
<dbReference type="GO" id="GO:0003941">
    <property type="term" value="F:L-serine ammonia-lyase activity"/>
    <property type="evidence" value="ECO:0007669"/>
    <property type="project" value="UniProtKB-EC"/>
</dbReference>
<comment type="pathway">
    <text evidence="2">Carbohydrate biosynthesis; gluconeogenesis.</text>
</comment>
<feature type="domain" description="Serine dehydratase beta chain" evidence="14">
    <location>
        <begin position="83"/>
        <end position="232"/>
    </location>
</feature>
<evidence type="ECO:0000256" key="9">
    <source>
        <dbReference type="ARBA" id="ARBA00023014"/>
    </source>
</evidence>
<evidence type="ECO:0000256" key="8">
    <source>
        <dbReference type="ARBA" id="ARBA00023004"/>
    </source>
</evidence>
<dbReference type="InterPro" id="IPR051318">
    <property type="entry name" value="Fe-S_L-Ser"/>
</dbReference>
<name>A0ABT0RDQ8_9SPHN</name>
<evidence type="ECO:0000256" key="10">
    <source>
        <dbReference type="ARBA" id="ARBA00023239"/>
    </source>
</evidence>
<comment type="cofactor">
    <cofactor evidence="1">
        <name>[4Fe-4S] cluster</name>
        <dbReference type="ChEBI" id="CHEBI:49883"/>
    </cofactor>
</comment>
<keyword evidence="9" id="KW-0411">Iron-sulfur</keyword>
<dbReference type="InterPro" id="IPR029009">
    <property type="entry name" value="ASB_dom_sf"/>
</dbReference>
<dbReference type="InterPro" id="IPR004644">
    <property type="entry name" value="Fe-S_L-Ser_mono"/>
</dbReference>
<dbReference type="PANTHER" id="PTHR30182">
    <property type="entry name" value="L-SERINE DEHYDRATASE"/>
    <property type="match status" value="1"/>
</dbReference>
<dbReference type="InterPro" id="IPR005130">
    <property type="entry name" value="Ser_deHydtase-like_asu"/>
</dbReference>
<evidence type="ECO:0000256" key="1">
    <source>
        <dbReference type="ARBA" id="ARBA00001966"/>
    </source>
</evidence>
<evidence type="ECO:0000313" key="15">
    <source>
        <dbReference type="EMBL" id="MCL6678369.1"/>
    </source>
</evidence>
<dbReference type="Gene3D" id="3.30.1330.90">
    <property type="entry name" value="D-3-phosphoglycerate dehydrogenase, domain 3"/>
    <property type="match status" value="1"/>
</dbReference>
<evidence type="ECO:0000256" key="5">
    <source>
        <dbReference type="ARBA" id="ARBA00022432"/>
    </source>
</evidence>
<evidence type="ECO:0000256" key="3">
    <source>
        <dbReference type="ARBA" id="ARBA00008636"/>
    </source>
</evidence>
<evidence type="ECO:0000256" key="2">
    <source>
        <dbReference type="ARBA" id="ARBA00004742"/>
    </source>
</evidence>
<gene>
    <name evidence="15" type="ORF">LZ519_03425</name>
</gene>
<dbReference type="InterPro" id="IPR006311">
    <property type="entry name" value="TAT_signal"/>
</dbReference>